<dbReference type="EMBL" id="KQ483509">
    <property type="protein sequence ID" value="KYP48072.1"/>
    <property type="molecule type" value="Genomic_DNA"/>
</dbReference>
<evidence type="ECO:0000313" key="2">
    <source>
        <dbReference type="EMBL" id="KYP48072.1"/>
    </source>
</evidence>
<keyword evidence="1" id="KW-0539">Nucleus</keyword>
<name>A0A151RZV2_CAJCA</name>
<comment type="similarity">
    <text evidence="1">Belongs to the FHY3/FAR1 family.</text>
</comment>
<comment type="function">
    <text evidence="1">Putative transcription activator involved in regulating light control of development.</text>
</comment>
<organism evidence="2 3">
    <name type="scientific">Cajanus cajan</name>
    <name type="common">Pigeon pea</name>
    <name type="synonym">Cajanus indicus</name>
    <dbReference type="NCBI Taxonomy" id="3821"/>
    <lineage>
        <taxon>Eukaryota</taxon>
        <taxon>Viridiplantae</taxon>
        <taxon>Streptophyta</taxon>
        <taxon>Embryophyta</taxon>
        <taxon>Tracheophyta</taxon>
        <taxon>Spermatophyta</taxon>
        <taxon>Magnoliopsida</taxon>
        <taxon>eudicotyledons</taxon>
        <taxon>Gunneridae</taxon>
        <taxon>Pentapetalae</taxon>
        <taxon>rosids</taxon>
        <taxon>fabids</taxon>
        <taxon>Fabales</taxon>
        <taxon>Fabaceae</taxon>
        <taxon>Papilionoideae</taxon>
        <taxon>50 kb inversion clade</taxon>
        <taxon>NPAAA clade</taxon>
        <taxon>indigoferoid/millettioid clade</taxon>
        <taxon>Phaseoleae</taxon>
        <taxon>Cajanus</taxon>
    </lineage>
</organism>
<keyword evidence="1" id="KW-0479">Metal-binding</keyword>
<dbReference type="PANTHER" id="PTHR31669">
    <property type="entry name" value="PROTEIN FAR1-RELATED SEQUENCE 10-RELATED"/>
    <property type="match status" value="1"/>
</dbReference>
<dbReference type="Gramene" id="C.cajan_26726.t">
    <property type="protein sequence ID" value="C.cajan_26726.t.cds1"/>
    <property type="gene ID" value="C.cajan_26726"/>
</dbReference>
<accession>A0A151RZV2</accession>
<dbReference type="AlphaFoldDB" id="A0A151RZV2"/>
<evidence type="ECO:0000256" key="1">
    <source>
        <dbReference type="RuleBase" id="RU367018"/>
    </source>
</evidence>
<dbReference type="InterPro" id="IPR031052">
    <property type="entry name" value="FHY3/FAR1"/>
</dbReference>
<dbReference type="PANTHER" id="PTHR31669:SF292">
    <property type="entry name" value="OS02G0262500 PROTEIN"/>
    <property type="match status" value="1"/>
</dbReference>
<sequence length="56" mass="6762">MLGDYDFGHFKCKWRAMVADFGLEDNNWVKEMYEKREMWETTYIRGSFFGGFMTTS</sequence>
<proteinExistence type="inferred from homology"/>
<evidence type="ECO:0000313" key="3">
    <source>
        <dbReference type="Proteomes" id="UP000075243"/>
    </source>
</evidence>
<dbReference type="GO" id="GO:0008270">
    <property type="term" value="F:zinc ion binding"/>
    <property type="evidence" value="ECO:0007669"/>
    <property type="project" value="UniProtKB-UniRule"/>
</dbReference>
<dbReference type="Proteomes" id="UP000075243">
    <property type="component" value="Unassembled WGS sequence"/>
</dbReference>
<keyword evidence="1" id="KW-0863">Zinc-finger</keyword>
<keyword evidence="1" id="KW-0862">Zinc</keyword>
<comment type="subcellular location">
    <subcellularLocation>
        <location evidence="1">Nucleus</location>
    </subcellularLocation>
</comment>
<keyword evidence="3" id="KW-1185">Reference proteome</keyword>
<dbReference type="GO" id="GO:0005634">
    <property type="term" value="C:nucleus"/>
    <property type="evidence" value="ECO:0007669"/>
    <property type="project" value="UniProtKB-SubCell"/>
</dbReference>
<protein>
    <recommendedName>
        <fullName evidence="1">Protein FAR1-RELATED SEQUENCE</fullName>
    </recommendedName>
</protein>
<reference evidence="2" key="1">
    <citation type="journal article" date="2012" name="Nat. Biotechnol.">
        <title>Draft genome sequence of pigeonpea (Cajanus cajan), an orphan legume crop of resource-poor farmers.</title>
        <authorList>
            <person name="Varshney R.K."/>
            <person name="Chen W."/>
            <person name="Li Y."/>
            <person name="Bharti A.K."/>
            <person name="Saxena R.K."/>
            <person name="Schlueter J.A."/>
            <person name="Donoghue M.T."/>
            <person name="Azam S."/>
            <person name="Fan G."/>
            <person name="Whaley A.M."/>
            <person name="Farmer A.D."/>
            <person name="Sheridan J."/>
            <person name="Iwata A."/>
            <person name="Tuteja R."/>
            <person name="Penmetsa R.V."/>
            <person name="Wu W."/>
            <person name="Upadhyaya H.D."/>
            <person name="Yang S.P."/>
            <person name="Shah T."/>
            <person name="Saxena K.B."/>
            <person name="Michael T."/>
            <person name="McCombie W.R."/>
            <person name="Yang B."/>
            <person name="Zhang G."/>
            <person name="Yang H."/>
            <person name="Wang J."/>
            <person name="Spillane C."/>
            <person name="Cook D.R."/>
            <person name="May G.D."/>
            <person name="Xu X."/>
            <person name="Jackson S.A."/>
        </authorList>
    </citation>
    <scope>NUCLEOTIDE SEQUENCE [LARGE SCALE GENOMIC DNA]</scope>
</reference>
<gene>
    <name evidence="2" type="ORF">KK1_030267</name>
</gene>
<dbReference type="GO" id="GO:0006355">
    <property type="term" value="P:regulation of DNA-templated transcription"/>
    <property type="evidence" value="ECO:0007669"/>
    <property type="project" value="UniProtKB-UniRule"/>
</dbReference>